<sequence>MAKFQEYWIYLISHNILVFSLSFILMTPKRTSCLQSITIATGSDFNKGEATVSSTFAVAFEDAAATHPAVYRNHSWIMLHDNFSGSCNESVPRLIEDLSQLYNRSLASNTQLTVLYAPGNSSVE</sequence>
<dbReference type="Proteomes" id="UP000186922">
    <property type="component" value="Unassembled WGS sequence"/>
</dbReference>
<reference evidence="2 3" key="1">
    <citation type="journal article" date="2016" name="Nat. Commun.">
        <title>Extremotolerant tardigrade genome and improved radiotolerance of human cultured cells by tardigrade-unique protein.</title>
        <authorList>
            <person name="Hashimoto T."/>
            <person name="Horikawa D.D."/>
            <person name="Saito Y."/>
            <person name="Kuwahara H."/>
            <person name="Kozuka-Hata H."/>
            <person name="Shin-I T."/>
            <person name="Minakuchi Y."/>
            <person name="Ohishi K."/>
            <person name="Motoyama A."/>
            <person name="Aizu T."/>
            <person name="Enomoto A."/>
            <person name="Kondo K."/>
            <person name="Tanaka S."/>
            <person name="Hara Y."/>
            <person name="Koshikawa S."/>
            <person name="Sagara H."/>
            <person name="Miura T."/>
            <person name="Yokobori S."/>
            <person name="Miyagawa K."/>
            <person name="Suzuki Y."/>
            <person name="Kubo T."/>
            <person name="Oyama M."/>
            <person name="Kohara Y."/>
            <person name="Fujiyama A."/>
            <person name="Arakawa K."/>
            <person name="Katayama T."/>
            <person name="Toyoda A."/>
            <person name="Kunieda T."/>
        </authorList>
    </citation>
    <scope>NUCLEOTIDE SEQUENCE [LARGE SCALE GENOMIC DNA]</scope>
    <source>
        <strain evidence="2 3">YOKOZUNA-1</strain>
    </source>
</reference>
<organism evidence="2 3">
    <name type="scientific">Ramazzottius varieornatus</name>
    <name type="common">Water bear</name>
    <name type="synonym">Tardigrade</name>
    <dbReference type="NCBI Taxonomy" id="947166"/>
    <lineage>
        <taxon>Eukaryota</taxon>
        <taxon>Metazoa</taxon>
        <taxon>Ecdysozoa</taxon>
        <taxon>Tardigrada</taxon>
        <taxon>Eutardigrada</taxon>
        <taxon>Parachela</taxon>
        <taxon>Hypsibioidea</taxon>
        <taxon>Ramazzottiidae</taxon>
        <taxon>Ramazzottius</taxon>
    </lineage>
</organism>
<evidence type="ECO:0000256" key="1">
    <source>
        <dbReference type="SAM" id="Phobius"/>
    </source>
</evidence>
<name>A0A1D1UWF9_RAMVA</name>
<evidence type="ECO:0000313" key="3">
    <source>
        <dbReference type="Proteomes" id="UP000186922"/>
    </source>
</evidence>
<gene>
    <name evidence="2" type="primary">RvY_03795-1</name>
    <name evidence="2" type="synonym">RvY_03795.1</name>
    <name evidence="2" type="ORF">RvY_03795</name>
</gene>
<keyword evidence="1" id="KW-1133">Transmembrane helix</keyword>
<evidence type="ECO:0000313" key="2">
    <source>
        <dbReference type="EMBL" id="GAU91567.1"/>
    </source>
</evidence>
<dbReference type="AlphaFoldDB" id="A0A1D1UWF9"/>
<keyword evidence="1" id="KW-0472">Membrane</keyword>
<proteinExistence type="predicted"/>
<accession>A0A1D1UWF9</accession>
<feature type="transmembrane region" description="Helical" evidence="1">
    <location>
        <begin position="7"/>
        <end position="26"/>
    </location>
</feature>
<keyword evidence="3" id="KW-1185">Reference proteome</keyword>
<comment type="caution">
    <text evidence="2">The sequence shown here is derived from an EMBL/GenBank/DDBJ whole genome shotgun (WGS) entry which is preliminary data.</text>
</comment>
<dbReference type="EMBL" id="BDGG01000002">
    <property type="protein sequence ID" value="GAU91567.1"/>
    <property type="molecule type" value="Genomic_DNA"/>
</dbReference>
<protein>
    <submittedName>
        <fullName evidence="2">Uncharacterized protein</fullName>
    </submittedName>
</protein>
<keyword evidence="1" id="KW-0812">Transmembrane</keyword>